<dbReference type="PANTHER" id="PTHR43161:SF9">
    <property type="entry name" value="SORBITOL DEHYDROGENASE"/>
    <property type="match status" value="1"/>
</dbReference>
<keyword evidence="9" id="KW-1185">Reference proteome</keyword>
<dbReference type="Pfam" id="PF00107">
    <property type="entry name" value="ADH_zinc_N"/>
    <property type="match status" value="1"/>
</dbReference>
<dbReference type="InterPro" id="IPR013154">
    <property type="entry name" value="ADH-like_N"/>
</dbReference>
<dbReference type="PANTHER" id="PTHR43161">
    <property type="entry name" value="SORBITOL DEHYDROGENASE"/>
    <property type="match status" value="1"/>
</dbReference>
<comment type="similarity">
    <text evidence="2 6">Belongs to the zinc-containing alcohol dehydrogenase family.</text>
</comment>
<evidence type="ECO:0000259" key="7">
    <source>
        <dbReference type="SMART" id="SM00829"/>
    </source>
</evidence>
<dbReference type="RefSeq" id="WP_171684286.1">
    <property type="nucleotide sequence ID" value="NZ_WHNZ01000030.1"/>
</dbReference>
<dbReference type="InterPro" id="IPR036291">
    <property type="entry name" value="NAD(P)-bd_dom_sf"/>
</dbReference>
<dbReference type="CDD" id="cd05285">
    <property type="entry name" value="sorbitol_DH"/>
    <property type="match status" value="1"/>
</dbReference>
<keyword evidence="5" id="KW-0560">Oxidoreductase</keyword>
<comment type="caution">
    <text evidence="8">The sequence shown here is derived from an EMBL/GenBank/DDBJ whole genome shotgun (WGS) entry which is preliminary data.</text>
</comment>
<feature type="domain" description="Enoyl reductase (ER)" evidence="7">
    <location>
        <begin position="18"/>
        <end position="349"/>
    </location>
</feature>
<organism evidence="8 9">
    <name type="scientific">Paenibacillus planticolens</name>
    <dbReference type="NCBI Taxonomy" id="2654976"/>
    <lineage>
        <taxon>Bacteria</taxon>
        <taxon>Bacillati</taxon>
        <taxon>Bacillota</taxon>
        <taxon>Bacilli</taxon>
        <taxon>Bacillales</taxon>
        <taxon>Paenibacillaceae</taxon>
        <taxon>Paenibacillus</taxon>
    </lineage>
</organism>
<dbReference type="InterPro" id="IPR002328">
    <property type="entry name" value="ADH_Zn_CS"/>
</dbReference>
<dbReference type="Gene3D" id="3.40.50.720">
    <property type="entry name" value="NAD(P)-binding Rossmann-like Domain"/>
    <property type="match status" value="1"/>
</dbReference>
<name>A0ABX1ZRI1_9BACL</name>
<dbReference type="Proteomes" id="UP000618579">
    <property type="component" value="Unassembled WGS sequence"/>
</dbReference>
<evidence type="ECO:0000256" key="4">
    <source>
        <dbReference type="ARBA" id="ARBA00022833"/>
    </source>
</evidence>
<protein>
    <submittedName>
        <fullName evidence="8">Zinc-binding dehydrogenase</fullName>
    </submittedName>
</protein>
<dbReference type="EMBL" id="WHNZ01000030">
    <property type="protein sequence ID" value="NOV01473.1"/>
    <property type="molecule type" value="Genomic_DNA"/>
</dbReference>
<proteinExistence type="inferred from homology"/>
<keyword evidence="4 6" id="KW-0862">Zinc</keyword>
<evidence type="ECO:0000256" key="3">
    <source>
        <dbReference type="ARBA" id="ARBA00022723"/>
    </source>
</evidence>
<evidence type="ECO:0000313" key="9">
    <source>
        <dbReference type="Proteomes" id="UP000618579"/>
    </source>
</evidence>
<evidence type="ECO:0000256" key="2">
    <source>
        <dbReference type="ARBA" id="ARBA00008072"/>
    </source>
</evidence>
<dbReference type="InterPro" id="IPR020843">
    <property type="entry name" value="ER"/>
</dbReference>
<evidence type="ECO:0000256" key="1">
    <source>
        <dbReference type="ARBA" id="ARBA00001947"/>
    </source>
</evidence>
<dbReference type="SUPFAM" id="SSF51735">
    <property type="entry name" value="NAD(P)-binding Rossmann-fold domains"/>
    <property type="match status" value="1"/>
</dbReference>
<dbReference type="InterPro" id="IPR045306">
    <property type="entry name" value="SDH-like"/>
</dbReference>
<dbReference type="SMART" id="SM00829">
    <property type="entry name" value="PKS_ER"/>
    <property type="match status" value="1"/>
</dbReference>
<dbReference type="Pfam" id="PF08240">
    <property type="entry name" value="ADH_N"/>
    <property type="match status" value="1"/>
</dbReference>
<dbReference type="PROSITE" id="PS00059">
    <property type="entry name" value="ADH_ZINC"/>
    <property type="match status" value="1"/>
</dbReference>
<dbReference type="InterPro" id="IPR013149">
    <property type="entry name" value="ADH-like_C"/>
</dbReference>
<gene>
    <name evidence="8" type="ORF">GC097_15760</name>
</gene>
<evidence type="ECO:0000256" key="6">
    <source>
        <dbReference type="RuleBase" id="RU361277"/>
    </source>
</evidence>
<dbReference type="SUPFAM" id="SSF50129">
    <property type="entry name" value="GroES-like"/>
    <property type="match status" value="1"/>
</dbReference>
<dbReference type="Gene3D" id="3.90.180.10">
    <property type="entry name" value="Medium-chain alcohol dehydrogenases, catalytic domain"/>
    <property type="match status" value="1"/>
</dbReference>
<evidence type="ECO:0000313" key="8">
    <source>
        <dbReference type="EMBL" id="NOV01473.1"/>
    </source>
</evidence>
<dbReference type="InterPro" id="IPR011032">
    <property type="entry name" value="GroES-like_sf"/>
</dbReference>
<comment type="cofactor">
    <cofactor evidence="1 6">
        <name>Zn(2+)</name>
        <dbReference type="ChEBI" id="CHEBI:29105"/>
    </cofactor>
</comment>
<keyword evidence="3 6" id="KW-0479">Metal-binding</keyword>
<evidence type="ECO:0000256" key="5">
    <source>
        <dbReference type="ARBA" id="ARBA00023002"/>
    </source>
</evidence>
<reference evidence="8 9" key="1">
    <citation type="submission" date="2019-10" db="EMBL/GenBank/DDBJ databases">
        <title>Description of Paenibacillus pedi sp. nov.</title>
        <authorList>
            <person name="Carlier A."/>
            <person name="Qi S."/>
        </authorList>
    </citation>
    <scope>NUCLEOTIDE SEQUENCE [LARGE SCALE GENOMIC DNA]</scope>
    <source>
        <strain evidence="8 9">LMG 31457</strain>
    </source>
</reference>
<accession>A0ABX1ZRI1</accession>
<sequence length="370" mass="39614">MNGQLPAVMKAAVMTKPGTIVMEERPVPQIDANEVLIKVMAVGVCGSDVHYFENGRIGRYVVEKPIILGHECAGIIVAAGASVTNVSLGDRVAIEPGVTCGYCQACKEGRYNLCPDVQFLATPPVDGAFVQYMKIRGDMVFAIPDHLSFEAAALVEPFSVGIHAAKRCSLQAGSTVAIMGMGPVGLMAVAAAKSFGASRIIVTDLEQVRLDAAKRMGATDVINVREEDAVGRIKEMTAGLGVDAAWETAGNPRALQSALYSLRRGGKLVIVGLPAQDEIPLNVPFMADNEIDIYGVFRYANTYPTGIKFLAGDGIDAMALITDRYPLEQTQDALERAIHNKSGSLKVMVYPNEVLQAENGEESFDEYSEI</sequence>